<accession>A0A812MGZ1</accession>
<sequence>MNNKDLWGILKTVLWWTWTAAFLAGLGLESTVENLNQAVANVSKRLKLDTQVASAWASVLRMRWARAQEAEEKNLAEESDDVHGRTLDAAEAAGVLRGMKGGGVNVAEAAHKKVAAAVAAVAKAKSGDPSARGRGSSNRQRQLRRQFFEEDDADCGESWKWQVPQAAWDRLCRDTLRSLCPETTLRLAPGAASLLLVAATNVMVQVMADGKALQDHARRTTLFPQDLQLVLSLRRSWGDLTLAPGRKVADEAAIRASTVLAHERVSGFGVLRLVAHAAPE</sequence>
<gene>
    <name evidence="1" type="ORF">SNAT2548_LOCUS14239</name>
</gene>
<organism evidence="1 2">
    <name type="scientific">Symbiodinium natans</name>
    <dbReference type="NCBI Taxonomy" id="878477"/>
    <lineage>
        <taxon>Eukaryota</taxon>
        <taxon>Sar</taxon>
        <taxon>Alveolata</taxon>
        <taxon>Dinophyceae</taxon>
        <taxon>Suessiales</taxon>
        <taxon>Symbiodiniaceae</taxon>
        <taxon>Symbiodinium</taxon>
    </lineage>
</organism>
<evidence type="ECO:0000313" key="2">
    <source>
        <dbReference type="Proteomes" id="UP000604046"/>
    </source>
</evidence>
<dbReference type="InterPro" id="IPR009072">
    <property type="entry name" value="Histone-fold"/>
</dbReference>
<reference evidence="1" key="1">
    <citation type="submission" date="2021-02" db="EMBL/GenBank/DDBJ databases">
        <authorList>
            <person name="Dougan E. K."/>
            <person name="Rhodes N."/>
            <person name="Thang M."/>
            <person name="Chan C."/>
        </authorList>
    </citation>
    <scope>NUCLEOTIDE SEQUENCE</scope>
</reference>
<evidence type="ECO:0000313" key="1">
    <source>
        <dbReference type="EMBL" id="CAE7268422.1"/>
    </source>
</evidence>
<evidence type="ECO:0008006" key="3">
    <source>
        <dbReference type="Google" id="ProtNLM"/>
    </source>
</evidence>
<dbReference type="Gene3D" id="1.10.20.10">
    <property type="entry name" value="Histone, subunit A"/>
    <property type="match status" value="1"/>
</dbReference>
<dbReference type="GO" id="GO:0046982">
    <property type="term" value="F:protein heterodimerization activity"/>
    <property type="evidence" value="ECO:0007669"/>
    <property type="project" value="InterPro"/>
</dbReference>
<dbReference type="AlphaFoldDB" id="A0A812MGZ1"/>
<dbReference type="EMBL" id="CAJNDS010001632">
    <property type="protein sequence ID" value="CAE7268422.1"/>
    <property type="molecule type" value="Genomic_DNA"/>
</dbReference>
<dbReference type="SUPFAM" id="SSF47113">
    <property type="entry name" value="Histone-fold"/>
    <property type="match status" value="1"/>
</dbReference>
<dbReference type="Proteomes" id="UP000604046">
    <property type="component" value="Unassembled WGS sequence"/>
</dbReference>
<keyword evidence="2" id="KW-1185">Reference proteome</keyword>
<protein>
    <recommendedName>
        <fullName evidence="3">Histone H2A/H2B/H3 domain-containing protein</fullName>
    </recommendedName>
</protein>
<comment type="caution">
    <text evidence="1">The sequence shown here is derived from an EMBL/GenBank/DDBJ whole genome shotgun (WGS) entry which is preliminary data.</text>
</comment>
<name>A0A812MGZ1_9DINO</name>
<proteinExistence type="predicted"/>